<name>D4ZLA1_SHEVD</name>
<keyword evidence="2" id="KW-1185">Reference proteome</keyword>
<evidence type="ECO:0000313" key="1">
    <source>
        <dbReference type="EMBL" id="BAJ02450.1"/>
    </source>
</evidence>
<accession>D4ZLA1</accession>
<proteinExistence type="predicted"/>
<sequence>MSTIAHQMSLHDPWQLISLTKVDVKALCNKFSNIFTPDETALSHSGTTQSGKNQLNVRKLMLG</sequence>
<evidence type="ECO:0000313" key="2">
    <source>
        <dbReference type="Proteomes" id="UP000002350"/>
    </source>
</evidence>
<dbReference type="STRING" id="637905.SVI_2479"/>
<dbReference type="HOGENOM" id="CLU_2883443_0_0_6"/>
<organism evidence="1 2">
    <name type="scientific">Shewanella violacea (strain JCM 10179 / CIP 106290 / LMG 19151 / DSS12)</name>
    <dbReference type="NCBI Taxonomy" id="637905"/>
    <lineage>
        <taxon>Bacteria</taxon>
        <taxon>Pseudomonadati</taxon>
        <taxon>Pseudomonadota</taxon>
        <taxon>Gammaproteobacteria</taxon>
        <taxon>Alteromonadales</taxon>
        <taxon>Shewanellaceae</taxon>
        <taxon>Shewanella</taxon>
    </lineage>
</organism>
<dbReference type="Proteomes" id="UP000002350">
    <property type="component" value="Chromosome"/>
</dbReference>
<gene>
    <name evidence="1" type="ordered locus">SVI_2479</name>
</gene>
<dbReference type="KEGG" id="svo:SVI_2479"/>
<reference evidence="2" key="1">
    <citation type="journal article" date="2010" name="Mol. Biosyst.">
        <title>Complete genome sequence and comparative analysis of Shewanella violacea, a psychrophilic and piezophilic bacterium from deep sea floor sediments.</title>
        <authorList>
            <person name="Aono E."/>
            <person name="Baba T."/>
            <person name="Ara T."/>
            <person name="Nishi T."/>
            <person name="Nakamichi T."/>
            <person name="Inamoto E."/>
            <person name="Toyonaga H."/>
            <person name="Hasegawa M."/>
            <person name="Takai Y."/>
            <person name="Okumura Y."/>
            <person name="Baba M."/>
            <person name="Tomita M."/>
            <person name="Kato C."/>
            <person name="Oshima T."/>
            <person name="Nakasone K."/>
            <person name="Mori H."/>
        </authorList>
    </citation>
    <scope>NUCLEOTIDE SEQUENCE [LARGE SCALE GENOMIC DNA]</scope>
    <source>
        <strain evidence="2">JCM 10179 / CIP 106290 / LMG 19151 / DSS12</strain>
    </source>
</reference>
<protein>
    <submittedName>
        <fullName evidence="1">Uncharacterized protein</fullName>
    </submittedName>
</protein>
<dbReference type="AlphaFoldDB" id="D4ZLA1"/>
<dbReference type="EMBL" id="AP011177">
    <property type="protein sequence ID" value="BAJ02450.1"/>
    <property type="molecule type" value="Genomic_DNA"/>
</dbReference>